<dbReference type="PROSITE" id="PS01029">
    <property type="entry name" value="DEHYDROQUINASE_II"/>
    <property type="match status" value="1"/>
</dbReference>
<dbReference type="Gene3D" id="3.40.50.9100">
    <property type="entry name" value="Dehydroquinase, class II"/>
    <property type="match status" value="1"/>
</dbReference>
<dbReference type="Proteomes" id="UP000007392">
    <property type="component" value="Chromosome"/>
</dbReference>
<evidence type="ECO:0000256" key="7">
    <source>
        <dbReference type="HAMAP-Rule" id="MF_00169"/>
    </source>
</evidence>
<dbReference type="OrthoDB" id="9790793at2"/>
<dbReference type="EMBL" id="CP003422">
    <property type="protein sequence ID" value="AFH61947.1"/>
    <property type="molecule type" value="Genomic_DNA"/>
</dbReference>
<evidence type="ECO:0000256" key="1">
    <source>
        <dbReference type="ARBA" id="ARBA00001864"/>
    </source>
</evidence>
<comment type="subunit">
    <text evidence="4 7">Homododecamer.</text>
</comment>
<comment type="function">
    <text evidence="7">Catalyzes a trans-dehydration via an enolate intermediate.</text>
</comment>
<sequence length="148" mass="15761">MKQILVLNGPNLNMLGVREPGVYGTLTLEAIEQRLAGLAAELGVEIECAQSNHEGVLIDRIHAAFGTKDGILINPGAFTHYSYALRDAVASAGLPTVEVHISNIHRREAFRHVSVIAPVAVGQIAGFGADSYELGLRALVRHLEGSEG</sequence>
<feature type="binding site" evidence="7 9">
    <location>
        <position position="111"/>
    </location>
    <ligand>
        <name>substrate</name>
    </ligand>
</feature>
<dbReference type="SUPFAM" id="SSF52304">
    <property type="entry name" value="Type II 3-dehydroquinate dehydratase"/>
    <property type="match status" value="1"/>
</dbReference>
<feature type="active site" description="Proton acceptor" evidence="7 8">
    <location>
        <position position="23"/>
    </location>
</feature>
<comment type="similarity">
    <text evidence="3 7">Belongs to the type-II 3-dehydroquinase family.</text>
</comment>
<dbReference type="HOGENOM" id="CLU_090968_1_0_9"/>
<evidence type="ECO:0000313" key="12">
    <source>
        <dbReference type="Proteomes" id="UP000007392"/>
    </source>
</evidence>
<dbReference type="EC" id="4.2.1.10" evidence="5 7"/>
<dbReference type="NCBIfam" id="NF003807">
    <property type="entry name" value="PRK05395.1-4"/>
    <property type="match status" value="1"/>
</dbReference>
<proteinExistence type="inferred from homology"/>
<dbReference type="GO" id="GO:0009073">
    <property type="term" value="P:aromatic amino acid family biosynthetic process"/>
    <property type="evidence" value="ECO:0007669"/>
    <property type="project" value="UniProtKB-KW"/>
</dbReference>
<evidence type="ECO:0000256" key="9">
    <source>
        <dbReference type="PIRSR" id="PIRSR001399-2"/>
    </source>
</evidence>
<dbReference type="InterPro" id="IPR001874">
    <property type="entry name" value="DHquinase_II"/>
</dbReference>
<protein>
    <recommendedName>
        <fullName evidence="5 7">3-dehydroquinate dehydratase</fullName>
        <shortName evidence="7">3-dehydroquinase</shortName>
        <ecNumber evidence="5 7">4.2.1.10</ecNumber>
    </recommendedName>
    <alternativeName>
        <fullName evidence="7">Type II DHQase</fullName>
    </alternativeName>
</protein>
<evidence type="ECO:0000256" key="4">
    <source>
        <dbReference type="ARBA" id="ARBA00011193"/>
    </source>
</evidence>
<comment type="pathway">
    <text evidence="2 7">Metabolic intermediate biosynthesis; chorismate biosynthesis; chorismate from D-erythrose 4-phosphate and phosphoenolpyruvate: step 3/7.</text>
</comment>
<dbReference type="PATRIC" id="fig|997761.3.peg.2890"/>
<dbReference type="NCBIfam" id="TIGR01088">
    <property type="entry name" value="aroQ"/>
    <property type="match status" value="1"/>
</dbReference>
<dbReference type="PANTHER" id="PTHR21272:SF3">
    <property type="entry name" value="CATABOLIC 3-DEHYDROQUINASE"/>
    <property type="match status" value="1"/>
</dbReference>
<dbReference type="NCBIfam" id="NF003806">
    <property type="entry name" value="PRK05395.1-3"/>
    <property type="match status" value="1"/>
</dbReference>
<dbReference type="RefSeq" id="WP_014650743.1">
    <property type="nucleotide sequence ID" value="NC_017672.3"/>
</dbReference>
<organism evidence="11 12">
    <name type="scientific">Paenibacillus mucilaginosus K02</name>
    <dbReference type="NCBI Taxonomy" id="997761"/>
    <lineage>
        <taxon>Bacteria</taxon>
        <taxon>Bacillati</taxon>
        <taxon>Bacillota</taxon>
        <taxon>Bacilli</taxon>
        <taxon>Bacillales</taxon>
        <taxon>Paenibacillaceae</taxon>
        <taxon>Paenibacillus</taxon>
    </lineage>
</organism>
<evidence type="ECO:0000256" key="2">
    <source>
        <dbReference type="ARBA" id="ARBA00004902"/>
    </source>
</evidence>
<dbReference type="GO" id="GO:0003855">
    <property type="term" value="F:3-dehydroquinate dehydratase activity"/>
    <property type="evidence" value="ECO:0007669"/>
    <property type="project" value="UniProtKB-UniRule"/>
</dbReference>
<feature type="site" description="Transition state stabilizer" evidence="7 10">
    <location>
        <position position="18"/>
    </location>
</feature>
<comment type="catalytic activity">
    <reaction evidence="1 7">
        <text>3-dehydroquinate = 3-dehydroshikimate + H2O</text>
        <dbReference type="Rhea" id="RHEA:21096"/>
        <dbReference type="ChEBI" id="CHEBI:15377"/>
        <dbReference type="ChEBI" id="CHEBI:16630"/>
        <dbReference type="ChEBI" id="CHEBI:32364"/>
        <dbReference type="EC" id="4.2.1.10"/>
    </reaction>
</comment>
<evidence type="ECO:0000256" key="5">
    <source>
        <dbReference type="ARBA" id="ARBA00012060"/>
    </source>
</evidence>
<dbReference type="KEGG" id="pmw:B2K_14675"/>
<evidence type="ECO:0000256" key="3">
    <source>
        <dbReference type="ARBA" id="ARBA00011037"/>
    </source>
</evidence>
<dbReference type="CDD" id="cd00466">
    <property type="entry name" value="DHQase_II"/>
    <property type="match status" value="1"/>
</dbReference>
<feature type="binding site" evidence="7 9">
    <location>
        <position position="80"/>
    </location>
    <ligand>
        <name>substrate</name>
    </ligand>
</feature>
<name>I0BHV0_9BACL</name>
<evidence type="ECO:0000256" key="8">
    <source>
        <dbReference type="PIRSR" id="PIRSR001399-1"/>
    </source>
</evidence>
<dbReference type="UniPathway" id="UPA00053">
    <property type="reaction ID" value="UER00086"/>
</dbReference>
<keyword evidence="6 7" id="KW-0456">Lyase</keyword>
<dbReference type="AlphaFoldDB" id="I0BHV0"/>
<dbReference type="GO" id="GO:0009423">
    <property type="term" value="P:chorismate biosynthetic process"/>
    <property type="evidence" value="ECO:0007669"/>
    <property type="project" value="UniProtKB-UniRule"/>
</dbReference>
<feature type="binding site" evidence="7 9">
    <location>
        <begin position="101"/>
        <end position="102"/>
    </location>
    <ligand>
        <name>substrate</name>
    </ligand>
</feature>
<evidence type="ECO:0000256" key="6">
    <source>
        <dbReference type="ARBA" id="ARBA00023239"/>
    </source>
</evidence>
<feature type="binding site" evidence="7 9">
    <location>
        <position position="74"/>
    </location>
    <ligand>
        <name>substrate</name>
    </ligand>
</feature>
<keyword evidence="7" id="KW-0028">Amino-acid biosynthesis</keyword>
<reference evidence="11 12" key="1">
    <citation type="submission" date="2013-06" db="EMBL/GenBank/DDBJ databases">
        <title>Complete genome sequence of Paenibacillus mucilaginosus K02.</title>
        <authorList>
            <person name="Xiao B."/>
            <person name="Sun L."/>
            <person name="Xiao L."/>
            <person name="Lian B."/>
        </authorList>
    </citation>
    <scope>NUCLEOTIDE SEQUENCE [LARGE SCALE GENOMIC DNA]</scope>
    <source>
        <strain evidence="11 12">K02</strain>
    </source>
</reference>
<evidence type="ECO:0000256" key="10">
    <source>
        <dbReference type="PIRSR" id="PIRSR001399-3"/>
    </source>
</evidence>
<dbReference type="InterPro" id="IPR036441">
    <property type="entry name" value="DHquinase_II_sf"/>
</dbReference>
<dbReference type="Pfam" id="PF01220">
    <property type="entry name" value="DHquinase_II"/>
    <property type="match status" value="1"/>
</dbReference>
<evidence type="ECO:0000313" key="11">
    <source>
        <dbReference type="EMBL" id="AFH61947.1"/>
    </source>
</evidence>
<feature type="active site" description="Proton donor" evidence="7 8">
    <location>
        <position position="100"/>
    </location>
</feature>
<gene>
    <name evidence="7" type="primary">aroQ</name>
    <name evidence="11" type="ORF">B2K_14675</name>
</gene>
<dbReference type="InterPro" id="IPR018509">
    <property type="entry name" value="DHquinase_II_CS"/>
</dbReference>
<dbReference type="NCBIfam" id="NF003805">
    <property type="entry name" value="PRK05395.1-2"/>
    <property type="match status" value="1"/>
</dbReference>
<feature type="binding site" evidence="7 9">
    <location>
        <position position="87"/>
    </location>
    <ligand>
        <name>substrate</name>
    </ligand>
</feature>
<dbReference type="PANTHER" id="PTHR21272">
    <property type="entry name" value="CATABOLIC 3-DEHYDROQUINASE"/>
    <property type="match status" value="1"/>
</dbReference>
<accession>I0BHV0</accession>
<dbReference type="HAMAP" id="MF_00169">
    <property type="entry name" value="AroQ"/>
    <property type="match status" value="1"/>
</dbReference>
<dbReference type="GO" id="GO:0008652">
    <property type="term" value="P:amino acid biosynthetic process"/>
    <property type="evidence" value="ECO:0007669"/>
    <property type="project" value="UniProtKB-KW"/>
</dbReference>
<keyword evidence="7" id="KW-0057">Aromatic amino acid biosynthesis</keyword>
<dbReference type="GO" id="GO:0019631">
    <property type="term" value="P:quinate catabolic process"/>
    <property type="evidence" value="ECO:0007669"/>
    <property type="project" value="TreeGrafter"/>
</dbReference>
<dbReference type="PIRSF" id="PIRSF001399">
    <property type="entry name" value="DHquinase_II"/>
    <property type="match status" value="1"/>
</dbReference>